<organism evidence="8 9">
    <name type="scientific">Rhinolophus ferrumequinum</name>
    <name type="common">Greater horseshoe bat</name>
    <dbReference type="NCBI Taxonomy" id="59479"/>
    <lineage>
        <taxon>Eukaryota</taxon>
        <taxon>Metazoa</taxon>
        <taxon>Chordata</taxon>
        <taxon>Craniata</taxon>
        <taxon>Vertebrata</taxon>
        <taxon>Euteleostomi</taxon>
        <taxon>Mammalia</taxon>
        <taxon>Eutheria</taxon>
        <taxon>Laurasiatheria</taxon>
        <taxon>Chiroptera</taxon>
        <taxon>Yinpterochiroptera</taxon>
        <taxon>Rhinolophoidea</taxon>
        <taxon>Rhinolophidae</taxon>
        <taxon>Rhinolophinae</taxon>
        <taxon>Rhinolophus</taxon>
    </lineage>
</organism>
<evidence type="ECO:0000256" key="5">
    <source>
        <dbReference type="ARBA" id="ARBA00023157"/>
    </source>
</evidence>
<dbReference type="InterPro" id="IPR008735">
    <property type="entry name" value="PSP94"/>
</dbReference>
<dbReference type="GO" id="GO:0005576">
    <property type="term" value="C:extracellular region"/>
    <property type="evidence" value="ECO:0007669"/>
    <property type="project" value="UniProtKB-SubCell"/>
</dbReference>
<evidence type="ECO:0000256" key="1">
    <source>
        <dbReference type="ARBA" id="ARBA00004613"/>
    </source>
</evidence>
<evidence type="ECO:0000313" key="8">
    <source>
        <dbReference type="Ensembl" id="ENSRFEP00010032936.1"/>
    </source>
</evidence>
<evidence type="ECO:0000313" key="9">
    <source>
        <dbReference type="Proteomes" id="UP000472240"/>
    </source>
</evidence>
<dbReference type="Proteomes" id="UP000472240">
    <property type="component" value="Chromosome 16"/>
</dbReference>
<dbReference type="Ensembl" id="ENSRFET00010035668.1">
    <property type="protein sequence ID" value="ENSRFEP00010032936.1"/>
    <property type="gene ID" value="ENSRFEG00010021675.1"/>
</dbReference>
<dbReference type="GeneID" id="117035776"/>
<feature type="chain" id="PRO_5044517378" description="Beta-microseminoprotein" evidence="6">
    <location>
        <begin position="22"/>
        <end position="115"/>
    </location>
</feature>
<reference evidence="8 9" key="2">
    <citation type="journal article" date="2018" name="Annu Rev Anim Biosci">
        <title>Bat Biology, Genomes, and the Bat1K Project: To Generate Chromosome-Level Genomes for All Living Bat Species.</title>
        <authorList>
            <person name="Teeling E.C."/>
            <person name="Vernes S.C."/>
            <person name="Davalos L.M."/>
            <person name="Ray D.A."/>
            <person name="Gilbert M.T.P."/>
            <person name="Myers E."/>
        </authorList>
    </citation>
    <scope>NUCLEOTIDE SEQUENCE</scope>
</reference>
<keyword evidence="3 6" id="KW-0964">Secreted</keyword>
<dbReference type="PANTHER" id="PTHR10500">
    <property type="entry name" value="BETA-MICROSEMINOPROTEIN"/>
    <property type="match status" value="1"/>
</dbReference>
<evidence type="ECO:0000313" key="10">
    <source>
        <dbReference type="Proteomes" id="UP000585614"/>
    </source>
</evidence>
<keyword evidence="5" id="KW-1015">Disulfide bond</keyword>
<proteinExistence type="inferred from homology"/>
<dbReference type="AlphaFoldDB" id="A0A671G597"/>
<dbReference type="GeneTree" id="ENSGT00940000154371"/>
<dbReference type="OMA" id="ETEIICC"/>
<evidence type="ECO:0000256" key="4">
    <source>
        <dbReference type="ARBA" id="ARBA00022729"/>
    </source>
</evidence>
<keyword evidence="9" id="KW-1185">Reference proteome</keyword>
<evidence type="ECO:0000256" key="2">
    <source>
        <dbReference type="ARBA" id="ARBA00010352"/>
    </source>
</evidence>
<dbReference type="EMBL" id="JACAGC010000015">
    <property type="protein sequence ID" value="KAF6317568.1"/>
    <property type="molecule type" value="Genomic_DNA"/>
</dbReference>
<dbReference type="Pfam" id="PF05825">
    <property type="entry name" value="PSP94"/>
    <property type="match status" value="1"/>
</dbReference>
<dbReference type="PANTHER" id="PTHR10500:SF8">
    <property type="entry name" value="BETA-MICROSEMINOPROTEIN"/>
    <property type="match status" value="1"/>
</dbReference>
<evidence type="ECO:0000256" key="6">
    <source>
        <dbReference type="RuleBase" id="RU364124"/>
    </source>
</evidence>
<name>A0A671G597_RHIFE</name>
<dbReference type="Gene3D" id="2.20.25.590">
    <property type="match status" value="1"/>
</dbReference>
<sequence>MMKAFLDSLTIFATFVTLCNTQCYFKPNTYFPNDVSNECKESNGVTHSLNSRWRTDNCETCFCSQEGIDCCNMVAKPVNYDTVKCEKILNKETCTYTVVEREDPEKTCDVSDWLV</sequence>
<feature type="signal peptide" evidence="6">
    <location>
        <begin position="1"/>
        <end position="21"/>
    </location>
</feature>
<evidence type="ECO:0000313" key="7">
    <source>
        <dbReference type="EMBL" id="KAF6317568.1"/>
    </source>
</evidence>
<reference evidence="8 9" key="1">
    <citation type="journal article" date="2015" name="Annu Rev Anim Biosci">
        <title>The Genome 10K Project: a way forward.</title>
        <authorList>
            <person name="Koepfli K.P."/>
            <person name="Paten B."/>
            <person name="O'Brien S.J."/>
            <person name="Koepfli K.P."/>
            <person name="Paten B."/>
            <person name="Antunes A."/>
            <person name="Belov K."/>
            <person name="Bustamante C."/>
            <person name="Castoe T.A."/>
            <person name="Clawson H."/>
            <person name="Crawford A.J."/>
            <person name="Diekhans M."/>
            <person name="Distel D."/>
            <person name="Durbin R."/>
            <person name="Earl D."/>
            <person name="Fujita M.K."/>
            <person name="Gamble T."/>
            <person name="Georges A."/>
            <person name="Gemmell N."/>
            <person name="Gilbert M.T."/>
            <person name="Graves J.M."/>
            <person name="Green R.E."/>
            <person name="Hickey G."/>
            <person name="Jarvis E.D."/>
            <person name="Johnson W."/>
            <person name="Komissarov A."/>
            <person name="Korf I."/>
            <person name="Kuhn R."/>
            <person name="Larkin D.M."/>
            <person name="Lewin H."/>
            <person name="Lopez J.V."/>
            <person name="Ma J."/>
            <person name="Marques-Bonet T."/>
            <person name="Miller W."/>
            <person name="Murphy R."/>
            <person name="Pevzner P."/>
            <person name="Shapiro B."/>
            <person name="Steiner C."/>
            <person name="Tamazian G."/>
            <person name="Venkatesh B."/>
            <person name="Wang J."/>
            <person name="Wayne R."/>
            <person name="Wiley E."/>
            <person name="Yang H."/>
            <person name="Zhang G."/>
            <person name="Haussler D."/>
            <person name="Ryder O."/>
            <person name="O'Brien S.J."/>
        </authorList>
    </citation>
    <scope>NUCLEOTIDE SEQUENCE</scope>
</reference>
<reference evidence="7 10" key="4">
    <citation type="journal article" date="2020" name="Nature">
        <title>Six reference-quality genomes reveal evolution of bat adaptations.</title>
        <authorList>
            <person name="Jebb D."/>
            <person name="Huang Z."/>
            <person name="Pippel M."/>
            <person name="Hughes G.M."/>
            <person name="Lavrichenko K."/>
            <person name="Devanna P."/>
            <person name="Winkler S."/>
            <person name="Jermiin L.S."/>
            <person name="Skirmuntt E.C."/>
            <person name="Katzourakis A."/>
            <person name="Burkitt-Gray L."/>
            <person name="Ray D.A."/>
            <person name="Sullivan K.A.M."/>
            <person name="Roscito J.G."/>
            <person name="Kirilenko B.M."/>
            <person name="Davalos L.M."/>
            <person name="Corthals A.P."/>
            <person name="Power M.L."/>
            <person name="Jones G."/>
            <person name="Ransome R.D."/>
            <person name="Dechmann D.K.N."/>
            <person name="Locatelli A.G."/>
            <person name="Puechmaille S.J."/>
            <person name="Fedrigo O."/>
            <person name="Jarvis E.D."/>
            <person name="Hiller M."/>
            <person name="Vernes S.C."/>
            <person name="Myers E.W."/>
            <person name="Teeling E.C."/>
        </authorList>
    </citation>
    <scope>NUCLEOTIDE SEQUENCE [LARGE SCALE GENOMIC DNA]</scope>
    <source>
        <strain evidence="7">MRhiFer1</strain>
        <tissue evidence="7">Lung</tissue>
    </source>
</reference>
<dbReference type="Gene3D" id="2.10.70.10">
    <property type="entry name" value="Complement Module, domain 1"/>
    <property type="match status" value="1"/>
</dbReference>
<reference evidence="8" key="5">
    <citation type="submission" date="2025-05" db="UniProtKB">
        <authorList>
            <consortium name="Ensembl"/>
        </authorList>
    </citation>
    <scope>IDENTIFICATION</scope>
</reference>
<keyword evidence="4 6" id="KW-0732">Signal</keyword>
<dbReference type="OrthoDB" id="6076852at2759"/>
<dbReference type="Proteomes" id="UP000585614">
    <property type="component" value="Unassembled WGS sequence"/>
</dbReference>
<dbReference type="KEGG" id="rfq:117035776"/>
<comment type="subcellular location">
    <subcellularLocation>
        <location evidence="1 6">Secreted</location>
    </subcellularLocation>
</comment>
<gene>
    <name evidence="8" type="primary">MSMB</name>
    <name evidence="7" type="ORF">mRhiFer1_011326</name>
</gene>
<accession>A0A671G597</accession>
<protein>
    <recommendedName>
        <fullName evidence="6">Beta-microseminoprotein</fullName>
    </recommendedName>
</protein>
<evidence type="ECO:0000256" key="3">
    <source>
        <dbReference type="ARBA" id="ARBA00022525"/>
    </source>
</evidence>
<comment type="similarity">
    <text evidence="2 6">Belongs to the beta-microseminoprotein family.</text>
</comment>
<dbReference type="CTD" id="4477"/>
<reference evidence="8 9" key="3">
    <citation type="submission" date="2018-12" db="EMBL/GenBank/DDBJ databases">
        <title>G10K-VGP greater horseshoe bat female genome, primary haplotype.</title>
        <authorList>
            <person name="Teeling E."/>
            <person name="Myers G."/>
            <person name="Vernes S."/>
            <person name="Pippel M."/>
            <person name="Winkler S."/>
            <person name="Fedrigo O."/>
            <person name="Rhie A."/>
            <person name="Koren S."/>
            <person name="Phillippy A."/>
            <person name="Lewin H."/>
            <person name="Damas J."/>
            <person name="Howe K."/>
            <person name="Mountcastle J."/>
            <person name="Jarvis E.D."/>
        </authorList>
    </citation>
    <scope>NUCLEOTIDE SEQUENCE [LARGE SCALE GENOMIC DNA]</scope>
</reference>
<dbReference type="RefSeq" id="XP_032985675.1">
    <property type="nucleotide sequence ID" value="XM_033129784.1"/>
</dbReference>